<reference evidence="1" key="1">
    <citation type="submission" date="2020-06" db="EMBL/GenBank/DDBJ databases">
        <title>Unique genomic features of the anaerobic methanotrophic archaea.</title>
        <authorList>
            <person name="Chadwick G.L."/>
            <person name="Skennerton C.T."/>
            <person name="Laso-Perez R."/>
            <person name="Leu A.O."/>
            <person name="Speth D.R."/>
            <person name="Yu H."/>
            <person name="Morgan-Lang C."/>
            <person name="Hatzenpichler R."/>
            <person name="Goudeau D."/>
            <person name="Malmstrom R."/>
            <person name="Brazelton W.J."/>
            <person name="Woyke T."/>
            <person name="Hallam S.J."/>
            <person name="Tyson G.W."/>
            <person name="Wegener G."/>
            <person name="Boetius A."/>
            <person name="Orphan V."/>
        </authorList>
    </citation>
    <scope>NUCLEOTIDE SEQUENCE</scope>
</reference>
<protein>
    <recommendedName>
        <fullName evidence="2">Antitoxin</fullName>
    </recommendedName>
</protein>
<sequence>MLKIKEENLQYVYQNNEKKGVIMDIPAFKAVMRMLEDYDDAMEFEVLKTEETIDYEEYRRHRLKQDV</sequence>
<proteinExistence type="predicted"/>
<name>A0A7G9Y9V2_9EURY</name>
<accession>A0A7G9Y9V2</accession>
<evidence type="ECO:0008006" key="2">
    <source>
        <dbReference type="Google" id="ProtNLM"/>
    </source>
</evidence>
<gene>
    <name evidence="1" type="ORF">PKEDLMNC_00002</name>
</gene>
<evidence type="ECO:0000313" key="1">
    <source>
        <dbReference type="EMBL" id="QNO44786.1"/>
    </source>
</evidence>
<dbReference type="EMBL" id="MT631016">
    <property type="protein sequence ID" value="QNO44786.1"/>
    <property type="molecule type" value="Genomic_DNA"/>
</dbReference>
<organism evidence="1">
    <name type="scientific">Candidatus Methanogaster sp. ANME-2c ERB4</name>
    <dbReference type="NCBI Taxonomy" id="2759911"/>
    <lineage>
        <taxon>Archaea</taxon>
        <taxon>Methanobacteriati</taxon>
        <taxon>Methanobacteriota</taxon>
        <taxon>Stenosarchaea group</taxon>
        <taxon>Methanomicrobia</taxon>
        <taxon>Methanosarcinales</taxon>
        <taxon>ANME-2 cluster</taxon>
        <taxon>Candidatus Methanogasteraceae</taxon>
        <taxon>Candidatus Methanogaster</taxon>
    </lineage>
</organism>
<dbReference type="AlphaFoldDB" id="A0A7G9Y9V2"/>